<proteinExistence type="predicted"/>
<evidence type="ECO:0000256" key="1">
    <source>
        <dbReference type="SAM" id="MobiDB-lite"/>
    </source>
</evidence>
<sequence>MSDFDSSESGFDEDPSDLTDAPIAGDPITEGGQVTVTDWSGDADSIPDLAVEQLVDGSYIAISDDNGDQLADSLGVDIDGDGDYEIIVVRQGEDYLLMRDLDNDGVFEDEVSMTRADLDASAPEVANALDMWFEDSSVTQSPEQVSPEPSVEEPVADDGSQWVQDGQLVGDPTGDAEHWFEQAVNGFCVPASVAQIVSEYTGVHYEDEQAFVEQANELHVFVVGPDGVPGVGIDGAEKMLDAAGVPATMVEGGGMESLVTWLDEGRRVLAGVDSGEIWYGEDAEDNAADHAIVVTGVDLERGVVIVSDPGDPEGNQKEYPVELFEDAWEDSNFAAVVCDEPAGSMATTDGTEPVSFEEASLETQPVSEAGVVPSLTDEADQSRTEKGVEWLVQHPWVVIPVVLVASRVIGSRPNVS</sequence>
<accession>A0ABN2YB21</accession>
<organism evidence="2 3">
    <name type="scientific">Nocardioides bigeumensis</name>
    <dbReference type="NCBI Taxonomy" id="433657"/>
    <lineage>
        <taxon>Bacteria</taxon>
        <taxon>Bacillati</taxon>
        <taxon>Actinomycetota</taxon>
        <taxon>Actinomycetes</taxon>
        <taxon>Propionibacteriales</taxon>
        <taxon>Nocardioidaceae</taxon>
        <taxon>Nocardioides</taxon>
    </lineage>
</organism>
<evidence type="ECO:0008006" key="4">
    <source>
        <dbReference type="Google" id="ProtNLM"/>
    </source>
</evidence>
<dbReference type="RefSeq" id="WP_344303744.1">
    <property type="nucleotide sequence ID" value="NZ_BAAAQQ010000011.1"/>
</dbReference>
<feature type="region of interest" description="Disordered" evidence="1">
    <location>
        <begin position="1"/>
        <end position="43"/>
    </location>
</feature>
<dbReference type="Proteomes" id="UP001500575">
    <property type="component" value="Unassembled WGS sequence"/>
</dbReference>
<name>A0ABN2YB21_9ACTN</name>
<keyword evidence="3" id="KW-1185">Reference proteome</keyword>
<evidence type="ECO:0000313" key="3">
    <source>
        <dbReference type="Proteomes" id="UP001500575"/>
    </source>
</evidence>
<comment type="caution">
    <text evidence="2">The sequence shown here is derived from an EMBL/GenBank/DDBJ whole genome shotgun (WGS) entry which is preliminary data.</text>
</comment>
<protein>
    <recommendedName>
        <fullName evidence="4">Peptidase C39-like domain-containing protein</fullName>
    </recommendedName>
</protein>
<gene>
    <name evidence="2" type="ORF">GCM10009843_21790</name>
</gene>
<feature type="compositionally biased region" description="Low complexity" evidence="1">
    <location>
        <begin position="140"/>
        <end position="149"/>
    </location>
</feature>
<dbReference type="EMBL" id="BAAAQQ010000011">
    <property type="protein sequence ID" value="GAA2124778.1"/>
    <property type="molecule type" value="Genomic_DNA"/>
</dbReference>
<evidence type="ECO:0000313" key="2">
    <source>
        <dbReference type="EMBL" id="GAA2124778.1"/>
    </source>
</evidence>
<feature type="region of interest" description="Disordered" evidence="1">
    <location>
        <begin position="136"/>
        <end position="157"/>
    </location>
</feature>
<reference evidence="2 3" key="1">
    <citation type="journal article" date="2019" name="Int. J. Syst. Evol. Microbiol.">
        <title>The Global Catalogue of Microorganisms (GCM) 10K type strain sequencing project: providing services to taxonomists for standard genome sequencing and annotation.</title>
        <authorList>
            <consortium name="The Broad Institute Genomics Platform"/>
            <consortium name="The Broad Institute Genome Sequencing Center for Infectious Disease"/>
            <person name="Wu L."/>
            <person name="Ma J."/>
        </authorList>
    </citation>
    <scope>NUCLEOTIDE SEQUENCE [LARGE SCALE GENOMIC DNA]</scope>
    <source>
        <strain evidence="2 3">JCM 16021</strain>
    </source>
</reference>
<dbReference type="Gene3D" id="3.90.70.10">
    <property type="entry name" value="Cysteine proteinases"/>
    <property type="match status" value="1"/>
</dbReference>